<feature type="transmembrane region" description="Helical" evidence="1">
    <location>
        <begin position="6"/>
        <end position="33"/>
    </location>
</feature>
<keyword evidence="1" id="KW-1133">Transmembrane helix</keyword>
<reference evidence="2" key="1">
    <citation type="submission" date="2023-01" db="EMBL/GenBank/DDBJ databases">
        <title>Sulfurovum sp. XTW-4 genome assembly.</title>
        <authorList>
            <person name="Wang J."/>
        </authorList>
    </citation>
    <scope>NUCLEOTIDE SEQUENCE</scope>
    <source>
        <strain evidence="2">XTW-4</strain>
    </source>
</reference>
<dbReference type="EMBL" id="JAQIBC010000002">
    <property type="protein sequence ID" value="MDM5263194.1"/>
    <property type="molecule type" value="Genomic_DNA"/>
</dbReference>
<feature type="transmembrane region" description="Helical" evidence="1">
    <location>
        <begin position="84"/>
        <end position="107"/>
    </location>
</feature>
<feature type="transmembrane region" description="Helical" evidence="1">
    <location>
        <begin position="145"/>
        <end position="162"/>
    </location>
</feature>
<keyword evidence="3" id="KW-1185">Reference proteome</keyword>
<evidence type="ECO:0000256" key="1">
    <source>
        <dbReference type="SAM" id="Phobius"/>
    </source>
</evidence>
<dbReference type="RefSeq" id="WP_289401310.1">
    <property type="nucleotide sequence ID" value="NZ_JAQIBC010000002.1"/>
</dbReference>
<dbReference type="InterPro" id="IPR013901">
    <property type="entry name" value="Anthrone_oxy"/>
</dbReference>
<gene>
    <name evidence="2" type="ORF">PF327_03215</name>
</gene>
<name>A0ABT7QRL5_9BACT</name>
<keyword evidence="1" id="KW-0472">Membrane</keyword>
<sequence>MEIFQITLILATLLCSLVSGFLFAFAVVVMPGIKKLNDKEFIRAFQVIDGVIQNNQPIFMLVWVGSVLVLITSVVLGIGELDSIGSILIISSAFVYLFGVQLPTATINVPLNNKLQMLDLHTESESTYKAARELFEVRWNRWNKIRTVLSCLVTLLLIYLLFRL</sequence>
<dbReference type="Proteomes" id="UP001169066">
    <property type="component" value="Unassembled WGS sequence"/>
</dbReference>
<comment type="caution">
    <text evidence="2">The sequence shown here is derived from an EMBL/GenBank/DDBJ whole genome shotgun (WGS) entry which is preliminary data.</text>
</comment>
<proteinExistence type="predicted"/>
<feature type="transmembrane region" description="Helical" evidence="1">
    <location>
        <begin position="58"/>
        <end position="78"/>
    </location>
</feature>
<keyword evidence="1" id="KW-0812">Transmembrane</keyword>
<accession>A0ABT7QRL5</accession>
<evidence type="ECO:0000313" key="2">
    <source>
        <dbReference type="EMBL" id="MDM5263194.1"/>
    </source>
</evidence>
<organism evidence="2 3">
    <name type="scientific">Sulfurovum xiamenensis</name>
    <dbReference type="NCBI Taxonomy" id="3019066"/>
    <lineage>
        <taxon>Bacteria</taxon>
        <taxon>Pseudomonadati</taxon>
        <taxon>Campylobacterota</taxon>
        <taxon>Epsilonproteobacteria</taxon>
        <taxon>Campylobacterales</taxon>
        <taxon>Sulfurovaceae</taxon>
        <taxon>Sulfurovum</taxon>
    </lineage>
</organism>
<dbReference type="Pfam" id="PF08592">
    <property type="entry name" value="Anthrone_oxy"/>
    <property type="match status" value="1"/>
</dbReference>
<evidence type="ECO:0000313" key="3">
    <source>
        <dbReference type="Proteomes" id="UP001169066"/>
    </source>
</evidence>
<protein>
    <submittedName>
        <fullName evidence="2">DUF1772 domain-containing protein</fullName>
    </submittedName>
</protein>